<evidence type="ECO:0000313" key="2">
    <source>
        <dbReference type="EMBL" id="RDI41592.1"/>
    </source>
</evidence>
<keyword evidence="1" id="KW-0472">Membrane</keyword>
<gene>
    <name evidence="2" type="ORF">DFR59_10745</name>
</gene>
<dbReference type="AlphaFoldDB" id="A0A370GCN1"/>
<dbReference type="RefSeq" id="WP_158538374.1">
    <property type="nucleotide sequence ID" value="NZ_QQAY01000007.1"/>
</dbReference>
<reference evidence="2 3" key="1">
    <citation type="submission" date="2018-07" db="EMBL/GenBank/DDBJ databases">
        <title>Genomic Encyclopedia of Type Strains, Phase IV (KMG-IV): sequencing the most valuable type-strain genomes for metagenomic binning, comparative biology and taxonomic classification.</title>
        <authorList>
            <person name="Goeker M."/>
        </authorList>
    </citation>
    <scope>NUCLEOTIDE SEQUENCE [LARGE SCALE GENOMIC DNA]</scope>
    <source>
        <strain evidence="2 3">DSM 25281</strain>
    </source>
</reference>
<comment type="caution">
    <text evidence="2">The sequence shown here is derived from an EMBL/GenBank/DDBJ whole genome shotgun (WGS) entry which is preliminary data.</text>
</comment>
<dbReference type="EMBL" id="QQAY01000007">
    <property type="protein sequence ID" value="RDI41592.1"/>
    <property type="molecule type" value="Genomic_DNA"/>
</dbReference>
<feature type="transmembrane region" description="Helical" evidence="1">
    <location>
        <begin position="6"/>
        <end position="23"/>
    </location>
</feature>
<evidence type="ECO:0000256" key="1">
    <source>
        <dbReference type="SAM" id="Phobius"/>
    </source>
</evidence>
<protein>
    <submittedName>
        <fullName evidence="2">Uncharacterized protein</fullName>
    </submittedName>
</protein>
<dbReference type="Proteomes" id="UP000255326">
    <property type="component" value="Unassembled WGS sequence"/>
</dbReference>
<proteinExistence type="predicted"/>
<keyword evidence="1" id="KW-1133">Transmembrane helix</keyword>
<name>A0A370GCN1_9BACI</name>
<organism evidence="2 3">
    <name type="scientific">Falsibacillus pallidus</name>
    <dbReference type="NCBI Taxonomy" id="493781"/>
    <lineage>
        <taxon>Bacteria</taxon>
        <taxon>Bacillati</taxon>
        <taxon>Bacillota</taxon>
        <taxon>Bacilli</taxon>
        <taxon>Bacillales</taxon>
        <taxon>Bacillaceae</taxon>
        <taxon>Falsibacillus</taxon>
    </lineage>
</organism>
<sequence>MLMVPIVLLFFILSGICFYLVFIKPAEPDSVHFIPAAPTPPAISAEAAHSHG</sequence>
<accession>A0A370GCN1</accession>
<keyword evidence="1" id="KW-0812">Transmembrane</keyword>
<evidence type="ECO:0000313" key="3">
    <source>
        <dbReference type="Proteomes" id="UP000255326"/>
    </source>
</evidence>
<keyword evidence="3" id="KW-1185">Reference proteome</keyword>